<organism evidence="2 3">
    <name type="scientific">Paraburkholderia terrae</name>
    <dbReference type="NCBI Taxonomy" id="311230"/>
    <lineage>
        <taxon>Bacteria</taxon>
        <taxon>Pseudomonadati</taxon>
        <taxon>Pseudomonadota</taxon>
        <taxon>Betaproteobacteria</taxon>
        <taxon>Burkholderiales</taxon>
        <taxon>Burkholderiaceae</taxon>
        <taxon>Paraburkholderia</taxon>
    </lineage>
</organism>
<evidence type="ECO:0000313" key="2">
    <source>
        <dbReference type="EMBL" id="BCZ85106.1"/>
    </source>
</evidence>
<evidence type="ECO:0000256" key="1">
    <source>
        <dbReference type="SAM" id="SignalP"/>
    </source>
</evidence>
<sequence>MKRTAILRSATAGLLVALTTQIVVAMPANLPPVEYQGNVDFLSGGIGLDESTAIKGVMQNYPLVLEFAGKSNRGNEYLSDVPVQVSDMQGHVLLTTTARGPFLLASLPNGHYSVSVRYDGKTQRRDVTLTSSAHVHALFLWPM</sequence>
<feature type="chain" id="PRO_5047354877" description="Carboxypeptidase regulatory-like domain-containing protein" evidence="1">
    <location>
        <begin position="26"/>
        <end position="143"/>
    </location>
</feature>
<name>A0ABM7U1F7_9BURK</name>
<accession>A0ABM7U1F7</accession>
<dbReference type="Proteomes" id="UP001319874">
    <property type="component" value="Chromosome 4"/>
</dbReference>
<dbReference type="InterPro" id="IPR008969">
    <property type="entry name" value="CarboxyPept-like_regulatory"/>
</dbReference>
<feature type="signal peptide" evidence="1">
    <location>
        <begin position="1"/>
        <end position="25"/>
    </location>
</feature>
<proteinExistence type="predicted"/>
<keyword evidence="3" id="KW-1185">Reference proteome</keyword>
<evidence type="ECO:0008006" key="4">
    <source>
        <dbReference type="Google" id="ProtNLM"/>
    </source>
</evidence>
<evidence type="ECO:0000313" key="3">
    <source>
        <dbReference type="Proteomes" id="UP001319874"/>
    </source>
</evidence>
<dbReference type="EMBL" id="AP024958">
    <property type="protein sequence ID" value="BCZ85106.1"/>
    <property type="molecule type" value="Genomic_DNA"/>
</dbReference>
<keyword evidence="1" id="KW-0732">Signal</keyword>
<protein>
    <recommendedName>
        <fullName evidence="4">Carboxypeptidase regulatory-like domain-containing protein</fullName>
    </recommendedName>
</protein>
<reference evidence="2 3" key="1">
    <citation type="journal article" date="2022" name="Front. Microbiol.">
        <title>Identification and characterization of a novel class of self-sufficient cytochrome P450 hydroxylase involved in cyclohexanecarboxylate degradation in Paraburkholderia terrae strain KU-64.</title>
        <authorList>
            <person name="Yamamoto T."/>
            <person name="Hasegawa Y."/>
            <person name="Iwaki H."/>
        </authorList>
    </citation>
    <scope>NUCLEOTIDE SEQUENCE [LARGE SCALE GENOMIC DNA]</scope>
    <source>
        <strain evidence="2 3">KU-64</strain>
    </source>
</reference>
<dbReference type="SUPFAM" id="SSF49464">
    <property type="entry name" value="Carboxypeptidase regulatory domain-like"/>
    <property type="match status" value="1"/>
</dbReference>
<dbReference type="RefSeq" id="WP_229517259.1">
    <property type="nucleotide sequence ID" value="NZ_AP024958.1"/>
</dbReference>
<gene>
    <name evidence="2" type="ORF">PTKU64_87810</name>
</gene>